<dbReference type="GeneID" id="3855699"/>
<dbReference type="PANTHER" id="PTHR46797:SF19">
    <property type="entry name" value="BLL2473 PROTEIN"/>
    <property type="match status" value="1"/>
</dbReference>
<dbReference type="RefSeq" id="WP_011405881.1">
    <property type="nucleotide sequence ID" value="NZ_CATZXA010000025.1"/>
</dbReference>
<name>A0A328Q7K1_9EURY</name>
<evidence type="ECO:0000256" key="1">
    <source>
        <dbReference type="ARBA" id="ARBA00023125"/>
    </source>
</evidence>
<dbReference type="Gene3D" id="2.60.120.10">
    <property type="entry name" value="Jelly Rolls"/>
    <property type="match status" value="1"/>
</dbReference>
<dbReference type="OMA" id="HAMVALN"/>
<gene>
    <name evidence="3" type="ORF">CA615_01355</name>
</gene>
<evidence type="ECO:0000259" key="2">
    <source>
        <dbReference type="PROSITE" id="PS50943"/>
    </source>
</evidence>
<comment type="caution">
    <text evidence="3">The sequence shown here is derived from an EMBL/GenBank/DDBJ whole genome shotgun (WGS) entry which is preliminary data.</text>
</comment>
<evidence type="ECO:0000313" key="3">
    <source>
        <dbReference type="EMBL" id="RAP03636.1"/>
    </source>
</evidence>
<dbReference type="GO" id="GO:0003700">
    <property type="term" value="F:DNA-binding transcription factor activity"/>
    <property type="evidence" value="ECO:0007669"/>
    <property type="project" value="TreeGrafter"/>
</dbReference>
<dbReference type="SUPFAM" id="SSF47413">
    <property type="entry name" value="lambda repressor-like DNA-binding domains"/>
    <property type="match status" value="1"/>
</dbReference>
<dbReference type="InterPro" id="IPR014710">
    <property type="entry name" value="RmlC-like_jellyroll"/>
</dbReference>
<dbReference type="InterPro" id="IPR013096">
    <property type="entry name" value="Cupin_2"/>
</dbReference>
<organism evidence="3 4">
    <name type="scientific">Methanosphaera stadtmanae</name>
    <dbReference type="NCBI Taxonomy" id="2317"/>
    <lineage>
        <taxon>Archaea</taxon>
        <taxon>Methanobacteriati</taxon>
        <taxon>Methanobacteriota</taxon>
        <taxon>Methanomada group</taxon>
        <taxon>Methanobacteria</taxon>
        <taxon>Methanobacteriales</taxon>
        <taxon>Methanobacteriaceae</taxon>
        <taxon>Methanosphaera</taxon>
    </lineage>
</organism>
<dbReference type="GO" id="GO:0003677">
    <property type="term" value="F:DNA binding"/>
    <property type="evidence" value="ECO:0007669"/>
    <property type="project" value="UniProtKB-KW"/>
</dbReference>
<dbReference type="AlphaFoldDB" id="A0A328Q7K1"/>
<dbReference type="GO" id="GO:0005829">
    <property type="term" value="C:cytosol"/>
    <property type="evidence" value="ECO:0007669"/>
    <property type="project" value="TreeGrafter"/>
</dbReference>
<proteinExistence type="predicted"/>
<dbReference type="Gene3D" id="1.10.260.40">
    <property type="entry name" value="lambda repressor-like DNA-binding domains"/>
    <property type="match status" value="1"/>
</dbReference>
<dbReference type="PROSITE" id="PS50943">
    <property type="entry name" value="HTH_CROC1"/>
    <property type="match status" value="1"/>
</dbReference>
<dbReference type="Pfam" id="PF01381">
    <property type="entry name" value="HTH_3"/>
    <property type="match status" value="1"/>
</dbReference>
<dbReference type="CDD" id="cd00093">
    <property type="entry name" value="HTH_XRE"/>
    <property type="match status" value="1"/>
</dbReference>
<dbReference type="SMART" id="SM00530">
    <property type="entry name" value="HTH_XRE"/>
    <property type="match status" value="1"/>
</dbReference>
<keyword evidence="1" id="KW-0238">DNA-binding</keyword>
<protein>
    <submittedName>
        <fullName evidence="3">Transcriptional regulator</fullName>
    </submittedName>
</protein>
<dbReference type="InterPro" id="IPR010982">
    <property type="entry name" value="Lambda_DNA-bd_dom_sf"/>
</dbReference>
<reference evidence="3 4" key="1">
    <citation type="submission" date="2017-05" db="EMBL/GenBank/DDBJ databases">
        <title>Host range expansion of the Methanosphaera genus to humans and monogastric animals involves recent and extensive reduction in genome content.</title>
        <authorList>
            <person name="Hoedt E.C."/>
            <person name="Volmer J.G."/>
            <person name="Parks D.H."/>
            <person name="Rosewarne C.P."/>
            <person name="Denman S.E."/>
            <person name="Mcsweeney C.S."/>
            <person name="O Cuiv P."/>
            <person name="Hugenholtz P."/>
            <person name="Tyson G.W."/>
            <person name="Morrison M."/>
        </authorList>
    </citation>
    <scope>NUCLEOTIDE SEQUENCE [LARGE SCALE GENOMIC DNA]</scope>
    <source>
        <strain evidence="3 4">PA5</strain>
    </source>
</reference>
<dbReference type="EMBL" id="NGJK01000015">
    <property type="protein sequence ID" value="RAP03636.1"/>
    <property type="molecule type" value="Genomic_DNA"/>
</dbReference>
<evidence type="ECO:0000313" key="4">
    <source>
        <dbReference type="Proteomes" id="UP000248557"/>
    </source>
</evidence>
<dbReference type="PANTHER" id="PTHR46797">
    <property type="entry name" value="HTH-TYPE TRANSCRIPTIONAL REGULATOR"/>
    <property type="match status" value="1"/>
</dbReference>
<dbReference type="Pfam" id="PF07883">
    <property type="entry name" value="Cupin_2"/>
    <property type="match status" value="1"/>
</dbReference>
<feature type="domain" description="HTH cro/C1-type" evidence="2">
    <location>
        <begin position="14"/>
        <end position="68"/>
    </location>
</feature>
<dbReference type="Proteomes" id="UP000248557">
    <property type="component" value="Unassembled WGS sequence"/>
</dbReference>
<dbReference type="InterPro" id="IPR011051">
    <property type="entry name" value="RmlC_Cupin_sf"/>
</dbReference>
<accession>A0A328Q7K1</accession>
<dbReference type="CDD" id="cd02209">
    <property type="entry name" value="cupin_XRE_C"/>
    <property type="match status" value="1"/>
</dbReference>
<sequence length="190" mass="21969">MDNNTIQKEIASRVKDMREVCEISVQEMSEKLDVPVETYTKYESGEIDIPASILYEASIIFNVDTSLLLTGEDTRMSVFTVTRKDKGVRVDRREAYDYENLASNFTHKAIEPFIVTVTPRKDNYMPEPNYHKGYEFLYVLEGQLRVYIKDNTIDLNPGDSMYFNSLHKHAMIALGDKKAKFLDILNYKGE</sequence>
<dbReference type="InterPro" id="IPR050807">
    <property type="entry name" value="TransReg_Diox_bact_type"/>
</dbReference>
<dbReference type="SUPFAM" id="SSF51182">
    <property type="entry name" value="RmlC-like cupins"/>
    <property type="match status" value="1"/>
</dbReference>
<dbReference type="InterPro" id="IPR001387">
    <property type="entry name" value="Cro/C1-type_HTH"/>
</dbReference>